<dbReference type="EMBL" id="UINC01133177">
    <property type="protein sequence ID" value="SVD15960.1"/>
    <property type="molecule type" value="Genomic_DNA"/>
</dbReference>
<keyword evidence="1" id="KW-0472">Membrane</keyword>
<dbReference type="AlphaFoldDB" id="A0A382T184"/>
<keyword evidence="1" id="KW-0812">Transmembrane</keyword>
<evidence type="ECO:0000256" key="1">
    <source>
        <dbReference type="SAM" id="Phobius"/>
    </source>
</evidence>
<accession>A0A382T184</accession>
<organism evidence="2">
    <name type="scientific">marine metagenome</name>
    <dbReference type="NCBI Taxonomy" id="408172"/>
    <lineage>
        <taxon>unclassified sequences</taxon>
        <taxon>metagenomes</taxon>
        <taxon>ecological metagenomes</taxon>
    </lineage>
</organism>
<name>A0A382T184_9ZZZZ</name>
<keyword evidence="1" id="KW-1133">Transmembrane helix</keyword>
<protein>
    <submittedName>
        <fullName evidence="2">Uncharacterized protein</fullName>
    </submittedName>
</protein>
<gene>
    <name evidence="2" type="ORF">METZ01_LOCUS368814</name>
</gene>
<feature type="transmembrane region" description="Helical" evidence="1">
    <location>
        <begin position="20"/>
        <end position="47"/>
    </location>
</feature>
<sequence length="115" mass="12873">MFNLLTLVWLELGLLDMLDLLVGKLVFLLAWFALAGLRSLLACFALAGLRRLRLACSLTKVASLARTMLDLLDLRDCAWLAHSPSSLRSHGPNLTWLGAYSRRLACSTWLRCVTR</sequence>
<evidence type="ECO:0000313" key="2">
    <source>
        <dbReference type="EMBL" id="SVD15960.1"/>
    </source>
</evidence>
<proteinExistence type="predicted"/>
<reference evidence="2" key="1">
    <citation type="submission" date="2018-05" db="EMBL/GenBank/DDBJ databases">
        <authorList>
            <person name="Lanie J.A."/>
            <person name="Ng W.-L."/>
            <person name="Kazmierczak K.M."/>
            <person name="Andrzejewski T.M."/>
            <person name="Davidsen T.M."/>
            <person name="Wayne K.J."/>
            <person name="Tettelin H."/>
            <person name="Glass J.I."/>
            <person name="Rusch D."/>
            <person name="Podicherti R."/>
            <person name="Tsui H.-C.T."/>
            <person name="Winkler M.E."/>
        </authorList>
    </citation>
    <scope>NUCLEOTIDE SEQUENCE</scope>
</reference>